<dbReference type="OrthoDB" id="10366291at2759"/>
<dbReference type="Proteomes" id="UP000019375">
    <property type="component" value="Unassembled WGS sequence"/>
</dbReference>
<gene>
    <name evidence="1" type="ORF">BN860_00232g</name>
</gene>
<dbReference type="EMBL" id="HG316464">
    <property type="protein sequence ID" value="CDF91323.1"/>
    <property type="molecule type" value="Genomic_DNA"/>
</dbReference>
<reference evidence="2" key="1">
    <citation type="journal article" date="2013" name="Genome Announc.">
        <title>Genome sequence of the food spoilage yeast Zygosaccharomyces bailii CLIB 213(T).</title>
        <authorList>
            <person name="Galeote V."/>
            <person name="Bigey F."/>
            <person name="Devillers H."/>
            <person name="Neuveglise C."/>
            <person name="Dequin S."/>
        </authorList>
    </citation>
    <scope>NUCLEOTIDE SEQUENCE [LARGE SCALE GENOMIC DNA]</scope>
    <source>
        <strain evidence="2">CLIB 213 / ATCC 58445 / CBS 680 / CCRC 21525 / NBRC 1098 / NCYC 1416 / NRRL Y-2227</strain>
    </source>
</reference>
<accession>A0A8J2T9I3</accession>
<evidence type="ECO:0000313" key="1">
    <source>
        <dbReference type="EMBL" id="CDF91323.1"/>
    </source>
</evidence>
<keyword evidence="2" id="KW-1185">Reference proteome</keyword>
<protein>
    <submittedName>
        <fullName evidence="1">ZYBA0S11-00232g1_1</fullName>
    </submittedName>
</protein>
<organism evidence="1 2">
    <name type="scientific">Zygosaccharomyces bailii (strain CLIB 213 / ATCC 58445 / CBS 680 / BCRC 21525 / NBRC 1098 / NCYC 1416 / NRRL Y-2227)</name>
    <dbReference type="NCBI Taxonomy" id="1333698"/>
    <lineage>
        <taxon>Eukaryota</taxon>
        <taxon>Fungi</taxon>
        <taxon>Dikarya</taxon>
        <taxon>Ascomycota</taxon>
        <taxon>Saccharomycotina</taxon>
        <taxon>Saccharomycetes</taxon>
        <taxon>Saccharomycetales</taxon>
        <taxon>Saccharomycetaceae</taxon>
        <taxon>Zygosaccharomyces</taxon>
    </lineage>
</organism>
<evidence type="ECO:0000313" key="2">
    <source>
        <dbReference type="Proteomes" id="UP000019375"/>
    </source>
</evidence>
<name>A0A8J2T9I3_ZYGB2</name>
<dbReference type="AlphaFoldDB" id="A0A8J2T9I3"/>
<sequence>MPEPILVLSHLEAVHLADSHRDVHVSFDIFSTELQRLETTKLCLPNWNYSCVYPDENCEDHNKYEDEAERLVQQHQQPEQLLPHQQPQQQQRCPHYHRGAAPCNIKCRRIAPIWPSVRRRNASGNLWGAETGCTLLRIRTILCLPRRTITWRVAKTKGSPVPLRGCAGCAKSFNRGGEE</sequence>
<proteinExistence type="predicted"/>